<keyword evidence="2" id="KW-1003">Cell membrane</keyword>
<dbReference type="InterPro" id="IPR051611">
    <property type="entry name" value="ECF_transporter_component"/>
</dbReference>
<dbReference type="PANTHER" id="PTHR34857:SF2">
    <property type="entry name" value="SLL0384 PROTEIN"/>
    <property type="match status" value="1"/>
</dbReference>
<dbReference type="PANTHER" id="PTHR34857">
    <property type="entry name" value="SLL0384 PROTEIN"/>
    <property type="match status" value="1"/>
</dbReference>
<keyword evidence="5 6" id="KW-0472">Membrane</keyword>
<sequence>MPSADRTGLDPRTKILTVIAVSAAVLGTGGNRFIVAGTLLAVGLAVWERVWRRAVLLPLVVGVFAAFAFWVPIVWPHPVLGIISIGSLYTVRFAVAVGVGMHLVATTSPTQLSAAFRAWRIPRGIAVSTSVMLRFFPLVTSEAGAVLDAMRLRGLVGAGVVRHPVLAIERFTVPLIASSLRVGEDLAASAILRGLGSPHRPTSMTPPRFTWRDAAFAVALALLAGASIVVWRETT</sequence>
<comment type="subcellular location">
    <subcellularLocation>
        <location evidence="1">Membrane</location>
        <topology evidence="1">Multi-pass membrane protein</topology>
    </subcellularLocation>
</comment>
<evidence type="ECO:0000256" key="6">
    <source>
        <dbReference type="SAM" id="Phobius"/>
    </source>
</evidence>
<organism evidence="7 8">
    <name type="scientific">Micromonospora craniellae</name>
    <dbReference type="NCBI Taxonomy" id="2294034"/>
    <lineage>
        <taxon>Bacteria</taxon>
        <taxon>Bacillati</taxon>
        <taxon>Actinomycetota</taxon>
        <taxon>Actinomycetes</taxon>
        <taxon>Micromonosporales</taxon>
        <taxon>Micromonosporaceae</taxon>
        <taxon>Micromonospora</taxon>
    </lineage>
</organism>
<keyword evidence="3 6" id="KW-0812">Transmembrane</keyword>
<feature type="transmembrane region" description="Helical" evidence="6">
    <location>
        <begin position="214"/>
        <end position="231"/>
    </location>
</feature>
<keyword evidence="8" id="KW-1185">Reference proteome</keyword>
<reference evidence="7 8" key="1">
    <citation type="submission" date="2018-08" db="EMBL/GenBank/DDBJ databases">
        <title>Verrucosispora craniellae sp. nov., isolated from a marine sponge in the South China Sea.</title>
        <authorList>
            <person name="Li L."/>
            <person name="Lin H.W."/>
        </authorList>
    </citation>
    <scope>NUCLEOTIDE SEQUENCE [LARGE SCALE GENOMIC DNA]</scope>
    <source>
        <strain evidence="7 8">LHW63014</strain>
    </source>
</reference>
<feature type="transmembrane region" description="Helical" evidence="6">
    <location>
        <begin position="79"/>
        <end position="104"/>
    </location>
</feature>
<keyword evidence="4 6" id="KW-1133">Transmembrane helix</keyword>
<dbReference type="Proteomes" id="UP000262621">
    <property type="component" value="Unassembled WGS sequence"/>
</dbReference>
<name>A0A372FXX9_9ACTN</name>
<dbReference type="CDD" id="cd16914">
    <property type="entry name" value="EcfT"/>
    <property type="match status" value="1"/>
</dbReference>
<protein>
    <submittedName>
        <fullName evidence="7">Energy-coupling factor transporter transmembrane protein EcfT</fullName>
    </submittedName>
</protein>
<evidence type="ECO:0000256" key="4">
    <source>
        <dbReference type="ARBA" id="ARBA00022989"/>
    </source>
</evidence>
<dbReference type="RefSeq" id="WP_117228784.1">
    <property type="nucleotide sequence ID" value="NZ_QVFU01000015.1"/>
</dbReference>
<feature type="transmembrane region" description="Helical" evidence="6">
    <location>
        <begin position="54"/>
        <end position="73"/>
    </location>
</feature>
<dbReference type="AlphaFoldDB" id="A0A372FXX9"/>
<dbReference type="Pfam" id="PF02361">
    <property type="entry name" value="CbiQ"/>
    <property type="match status" value="1"/>
</dbReference>
<dbReference type="OrthoDB" id="3251998at2"/>
<evidence type="ECO:0000256" key="2">
    <source>
        <dbReference type="ARBA" id="ARBA00022475"/>
    </source>
</evidence>
<comment type="caution">
    <text evidence="7">The sequence shown here is derived from an EMBL/GenBank/DDBJ whole genome shotgun (WGS) entry which is preliminary data.</text>
</comment>
<evidence type="ECO:0000313" key="8">
    <source>
        <dbReference type="Proteomes" id="UP000262621"/>
    </source>
</evidence>
<feature type="transmembrane region" description="Helical" evidence="6">
    <location>
        <begin position="125"/>
        <end position="147"/>
    </location>
</feature>
<proteinExistence type="predicted"/>
<evidence type="ECO:0000256" key="3">
    <source>
        <dbReference type="ARBA" id="ARBA00022692"/>
    </source>
</evidence>
<evidence type="ECO:0000256" key="5">
    <source>
        <dbReference type="ARBA" id="ARBA00023136"/>
    </source>
</evidence>
<evidence type="ECO:0000313" key="7">
    <source>
        <dbReference type="EMBL" id="RFS45593.1"/>
    </source>
</evidence>
<gene>
    <name evidence="7" type="ORF">D0Q02_15985</name>
</gene>
<dbReference type="GO" id="GO:0005886">
    <property type="term" value="C:plasma membrane"/>
    <property type="evidence" value="ECO:0007669"/>
    <property type="project" value="UniProtKB-ARBA"/>
</dbReference>
<feature type="transmembrane region" description="Helical" evidence="6">
    <location>
        <begin position="15"/>
        <end position="47"/>
    </location>
</feature>
<accession>A0A372FXX9</accession>
<dbReference type="EMBL" id="QVFU01000015">
    <property type="protein sequence ID" value="RFS45593.1"/>
    <property type="molecule type" value="Genomic_DNA"/>
</dbReference>
<evidence type="ECO:0000256" key="1">
    <source>
        <dbReference type="ARBA" id="ARBA00004141"/>
    </source>
</evidence>
<dbReference type="InterPro" id="IPR003339">
    <property type="entry name" value="ABC/ECF_trnsptr_transmembrane"/>
</dbReference>